<dbReference type="AlphaFoldDB" id="A0A8S1MR69"/>
<sequence>MVIKIDLCSFSEWPIYPGHGRRFVAKDGRLFYYLNQKSRAFSARKEQFAFIIQIKSQEIQWTVALRRLNKKIKTDEGSKNEELEILKFKELQLVFGQKKFEEEEKKMKKKINLETRKAQAEQAAREIKERKQKQIDVQKQQRKGVTGTQKVAQKAETKASQKAVAKTAGKQKGKK</sequence>
<comment type="caution">
    <text evidence="3">The sequence shown here is derived from an EMBL/GenBank/DDBJ whole genome shotgun (WGS) entry which is preliminary data.</text>
</comment>
<dbReference type="Proteomes" id="UP000692954">
    <property type="component" value="Unassembled WGS sequence"/>
</dbReference>
<protein>
    <recommendedName>
        <fullName evidence="2">Large ribosomal subunit protein eL24-related N-terminal domain-containing protein</fullName>
    </recommendedName>
</protein>
<keyword evidence="4" id="KW-1185">Reference proteome</keyword>
<name>A0A8S1MR69_9CILI</name>
<evidence type="ECO:0000259" key="2">
    <source>
        <dbReference type="Pfam" id="PF01246"/>
    </source>
</evidence>
<evidence type="ECO:0000313" key="3">
    <source>
        <dbReference type="EMBL" id="CAD8083527.1"/>
    </source>
</evidence>
<evidence type="ECO:0000256" key="1">
    <source>
        <dbReference type="SAM" id="MobiDB-lite"/>
    </source>
</evidence>
<evidence type="ECO:0000313" key="4">
    <source>
        <dbReference type="Proteomes" id="UP000692954"/>
    </source>
</evidence>
<dbReference type="OrthoDB" id="308293at2759"/>
<organism evidence="3 4">
    <name type="scientific">Paramecium sonneborni</name>
    <dbReference type="NCBI Taxonomy" id="65129"/>
    <lineage>
        <taxon>Eukaryota</taxon>
        <taxon>Sar</taxon>
        <taxon>Alveolata</taxon>
        <taxon>Ciliophora</taxon>
        <taxon>Intramacronucleata</taxon>
        <taxon>Oligohymenophorea</taxon>
        <taxon>Peniculida</taxon>
        <taxon>Parameciidae</taxon>
        <taxon>Paramecium</taxon>
    </lineage>
</organism>
<dbReference type="Pfam" id="PF01246">
    <property type="entry name" value="Ribosomal_L24e"/>
    <property type="match status" value="1"/>
</dbReference>
<feature type="region of interest" description="Disordered" evidence="1">
    <location>
        <begin position="122"/>
        <end position="175"/>
    </location>
</feature>
<dbReference type="GO" id="GO:0022625">
    <property type="term" value="C:cytosolic large ribosomal subunit"/>
    <property type="evidence" value="ECO:0007669"/>
    <property type="project" value="TreeGrafter"/>
</dbReference>
<accession>A0A8S1MR69</accession>
<dbReference type="InterPro" id="IPR000988">
    <property type="entry name" value="Ribosomal_eL24-rel_N"/>
</dbReference>
<dbReference type="GO" id="GO:0003735">
    <property type="term" value="F:structural constituent of ribosome"/>
    <property type="evidence" value="ECO:0007669"/>
    <property type="project" value="InterPro"/>
</dbReference>
<dbReference type="PANTHER" id="PTHR10792:SF1">
    <property type="entry name" value="RIBOSOMAL PROTEIN L24"/>
    <property type="match status" value="1"/>
</dbReference>
<gene>
    <name evidence="3" type="ORF">PSON_ATCC_30995.1.T0450130</name>
</gene>
<dbReference type="InterPro" id="IPR056366">
    <property type="entry name" value="Ribosomal_eL24"/>
</dbReference>
<dbReference type="EMBL" id="CAJJDN010000045">
    <property type="protein sequence ID" value="CAD8083527.1"/>
    <property type="molecule type" value="Genomic_DNA"/>
</dbReference>
<reference evidence="3" key="1">
    <citation type="submission" date="2021-01" db="EMBL/GenBank/DDBJ databases">
        <authorList>
            <consortium name="Genoscope - CEA"/>
            <person name="William W."/>
        </authorList>
    </citation>
    <scope>NUCLEOTIDE SEQUENCE</scope>
</reference>
<proteinExistence type="predicted"/>
<dbReference type="CDD" id="cd00472">
    <property type="entry name" value="Ribosomal_L24e_L24"/>
    <property type="match status" value="1"/>
</dbReference>
<feature type="domain" description="Large ribosomal subunit protein eL24-related N-terminal" evidence="2">
    <location>
        <begin position="4"/>
        <end position="75"/>
    </location>
</feature>
<dbReference type="GO" id="GO:0002181">
    <property type="term" value="P:cytoplasmic translation"/>
    <property type="evidence" value="ECO:0007669"/>
    <property type="project" value="TreeGrafter"/>
</dbReference>
<dbReference type="GO" id="GO:0003729">
    <property type="term" value="F:mRNA binding"/>
    <property type="evidence" value="ECO:0007669"/>
    <property type="project" value="TreeGrafter"/>
</dbReference>
<feature type="compositionally biased region" description="Basic and acidic residues" evidence="1">
    <location>
        <begin position="122"/>
        <end position="136"/>
    </location>
</feature>
<dbReference type="PANTHER" id="PTHR10792">
    <property type="entry name" value="60S RIBOSOMAL PROTEIN L24"/>
    <property type="match status" value="1"/>
</dbReference>